<organism evidence="1 2">
    <name type="scientific">Roseovarius litoreus</name>
    <dbReference type="NCBI Taxonomy" id="1155722"/>
    <lineage>
        <taxon>Bacteria</taxon>
        <taxon>Pseudomonadati</taxon>
        <taxon>Pseudomonadota</taxon>
        <taxon>Alphaproteobacteria</taxon>
        <taxon>Rhodobacterales</taxon>
        <taxon>Roseobacteraceae</taxon>
        <taxon>Roseovarius</taxon>
    </lineage>
</organism>
<dbReference type="Proteomes" id="UP000322545">
    <property type="component" value="Unassembled WGS sequence"/>
</dbReference>
<gene>
    <name evidence="1" type="ORF">SAMN05443432_108165</name>
</gene>
<keyword evidence="2" id="KW-1185">Reference proteome</keyword>
<reference evidence="1 2" key="1">
    <citation type="submission" date="2016-11" db="EMBL/GenBank/DDBJ databases">
        <authorList>
            <person name="Varghese N."/>
            <person name="Submissions S."/>
        </authorList>
    </citation>
    <scope>NUCLEOTIDE SEQUENCE [LARGE SCALE GENOMIC DNA]</scope>
    <source>
        <strain evidence="1 2">DSM 28249</strain>
    </source>
</reference>
<sequence length="49" mass="5460">MNALMDQLTALRPQGMAAYARDLLSARKPPSLATTIKQLVYAETVERRV</sequence>
<evidence type="ECO:0000313" key="2">
    <source>
        <dbReference type="Proteomes" id="UP000322545"/>
    </source>
</evidence>
<proteinExistence type="predicted"/>
<name>A0A1M7JG45_9RHOB</name>
<accession>A0A1M7JG45</accession>
<evidence type="ECO:0000313" key="1">
    <source>
        <dbReference type="EMBL" id="SHM51753.1"/>
    </source>
</evidence>
<dbReference type="AlphaFoldDB" id="A0A1M7JG45"/>
<protein>
    <submittedName>
        <fullName evidence="1">Uncharacterized protein</fullName>
    </submittedName>
</protein>
<dbReference type="EMBL" id="FRCB01000008">
    <property type="protein sequence ID" value="SHM51753.1"/>
    <property type="molecule type" value="Genomic_DNA"/>
</dbReference>